<dbReference type="GO" id="GO:0031930">
    <property type="term" value="P:mitochondria-nucleus signaling pathway"/>
    <property type="evidence" value="ECO:0007669"/>
    <property type="project" value="TreeGrafter"/>
</dbReference>
<proteinExistence type="inferred from homology"/>
<dbReference type="InterPro" id="IPR002885">
    <property type="entry name" value="PPR_rpt"/>
</dbReference>
<feature type="repeat" description="PPR" evidence="4">
    <location>
        <begin position="9"/>
        <end position="43"/>
    </location>
</feature>
<evidence type="ECO:0000256" key="4">
    <source>
        <dbReference type="PROSITE-ProRule" id="PRU00708"/>
    </source>
</evidence>
<protein>
    <recommendedName>
        <fullName evidence="7">Pentacotripeptide-repeat region of PRORP domain-containing protein</fullName>
    </recommendedName>
</protein>
<dbReference type="Gene3D" id="1.25.40.10">
    <property type="entry name" value="Tetratricopeptide repeat domain"/>
    <property type="match status" value="2"/>
</dbReference>
<evidence type="ECO:0000256" key="3">
    <source>
        <dbReference type="ARBA" id="ARBA00022946"/>
    </source>
</evidence>
<feature type="repeat" description="PPR" evidence="4">
    <location>
        <begin position="158"/>
        <end position="189"/>
    </location>
</feature>
<dbReference type="Pfam" id="PF13041">
    <property type="entry name" value="PPR_2"/>
    <property type="match status" value="1"/>
</dbReference>
<comment type="similarity">
    <text evidence="1">Belongs to the PPR family. P subfamily.</text>
</comment>
<evidence type="ECO:0000313" key="5">
    <source>
        <dbReference type="EnsemblPlants" id="OB02G29550.1"/>
    </source>
</evidence>
<evidence type="ECO:0000313" key="6">
    <source>
        <dbReference type="Proteomes" id="UP000006038"/>
    </source>
</evidence>
<dbReference type="HOGENOM" id="CLU_1436475_0_0_1"/>
<dbReference type="Proteomes" id="UP000006038">
    <property type="component" value="Unassembled WGS sequence"/>
</dbReference>
<dbReference type="NCBIfam" id="TIGR00756">
    <property type="entry name" value="PPR"/>
    <property type="match status" value="2"/>
</dbReference>
<dbReference type="Gramene" id="OB02G29550.1">
    <property type="protein sequence ID" value="OB02G29550.1"/>
    <property type="gene ID" value="OB02G29550"/>
</dbReference>
<dbReference type="GO" id="GO:0009507">
    <property type="term" value="C:chloroplast"/>
    <property type="evidence" value="ECO:0007669"/>
    <property type="project" value="TreeGrafter"/>
</dbReference>
<dbReference type="EnsemblPlants" id="OB02G29550.1">
    <property type="protein sequence ID" value="OB02G29550.1"/>
    <property type="gene ID" value="OB02G29550"/>
</dbReference>
<dbReference type="PANTHER" id="PTHR47936">
    <property type="entry name" value="PPR_LONG DOMAIN-CONTAINING PROTEIN"/>
    <property type="match status" value="1"/>
</dbReference>
<keyword evidence="6" id="KW-1185">Reference proteome</keyword>
<evidence type="ECO:0008006" key="7">
    <source>
        <dbReference type="Google" id="ProtNLM"/>
    </source>
</evidence>
<accession>J3LE88</accession>
<name>J3LE88_ORYBR</name>
<evidence type="ECO:0000256" key="2">
    <source>
        <dbReference type="ARBA" id="ARBA00022737"/>
    </source>
</evidence>
<dbReference type="GO" id="GO:0010019">
    <property type="term" value="P:chloroplast-nucleus signaling pathway"/>
    <property type="evidence" value="ECO:0007669"/>
    <property type="project" value="TreeGrafter"/>
</dbReference>
<dbReference type="eggNOG" id="KOG4197">
    <property type="taxonomic scope" value="Eukaryota"/>
</dbReference>
<dbReference type="InterPro" id="IPR011990">
    <property type="entry name" value="TPR-like_helical_dom_sf"/>
</dbReference>
<organism evidence="5">
    <name type="scientific">Oryza brachyantha</name>
    <name type="common">malo sina</name>
    <dbReference type="NCBI Taxonomy" id="4533"/>
    <lineage>
        <taxon>Eukaryota</taxon>
        <taxon>Viridiplantae</taxon>
        <taxon>Streptophyta</taxon>
        <taxon>Embryophyta</taxon>
        <taxon>Tracheophyta</taxon>
        <taxon>Spermatophyta</taxon>
        <taxon>Magnoliopsida</taxon>
        <taxon>Liliopsida</taxon>
        <taxon>Poales</taxon>
        <taxon>Poaceae</taxon>
        <taxon>BOP clade</taxon>
        <taxon>Oryzoideae</taxon>
        <taxon>Oryzeae</taxon>
        <taxon>Oryzinae</taxon>
        <taxon>Oryza</taxon>
    </lineage>
</organism>
<keyword evidence="3" id="KW-0809">Transit peptide</keyword>
<dbReference type="PANTHER" id="PTHR47936:SF7">
    <property type="entry name" value="TETRATRICOPEPTIDE-LIKE HELICAL DOMAIN SUPERFAMILY"/>
    <property type="match status" value="1"/>
</dbReference>
<sequence length="189" mass="21036">MLQKDVKPSTVNYTIVIDKLFKERNYGLATRIWGRMVSLGCNPDVVTYTTSMRAYCIEGRLNEAENVLIEMSKEGLTIDAMACYTLLDGYASIGQTDNAVSNLKQMTGVASVPNQFNYFILLRHLLRRRLAEDVQHLAPVGVWDAIELTDVFGLFDPNSGVYSAILEGFSEGGRAEEVTPLVSRMKEDG</sequence>
<dbReference type="OMA" id="LVIMERM"/>
<feature type="repeat" description="PPR" evidence="4">
    <location>
        <begin position="44"/>
        <end position="78"/>
    </location>
</feature>
<evidence type="ECO:0000256" key="1">
    <source>
        <dbReference type="ARBA" id="ARBA00007626"/>
    </source>
</evidence>
<dbReference type="PROSITE" id="PS51375">
    <property type="entry name" value="PPR"/>
    <property type="match status" value="3"/>
</dbReference>
<reference evidence="5" key="1">
    <citation type="submission" date="2013-04" db="UniProtKB">
        <authorList>
            <consortium name="EnsemblPlants"/>
        </authorList>
    </citation>
    <scope>IDENTIFICATION</scope>
</reference>
<dbReference type="AlphaFoldDB" id="J3LE88"/>
<keyword evidence="2" id="KW-0677">Repeat</keyword>